<evidence type="ECO:0000313" key="1">
    <source>
        <dbReference type="EMBL" id="PKU37789.1"/>
    </source>
</evidence>
<dbReference type="AlphaFoldDB" id="A0A2I0TVI1"/>
<keyword evidence="2" id="KW-1185">Reference proteome</keyword>
<gene>
    <name evidence="1" type="ORF">llap_11907</name>
</gene>
<proteinExistence type="predicted"/>
<evidence type="ECO:0000313" key="2">
    <source>
        <dbReference type="Proteomes" id="UP000233556"/>
    </source>
</evidence>
<sequence length="78" mass="8229">MPGPGGTLRAQRLAELAQSPLAKPDLNLKARSSGRPKSVVATGRVIVSRFDIFSEDKINKAGASLDLRQPKSLGMAGQ</sequence>
<name>A0A2I0TVI1_LIMLA</name>
<reference evidence="2" key="1">
    <citation type="submission" date="2017-11" db="EMBL/GenBank/DDBJ databases">
        <authorList>
            <person name="Lima N.C."/>
            <person name="Parody-Merino A.M."/>
            <person name="Battley P.F."/>
            <person name="Fidler A.E."/>
            <person name="Prosdocimi F."/>
        </authorList>
    </citation>
    <scope>NUCLEOTIDE SEQUENCE [LARGE SCALE GENOMIC DNA]</scope>
</reference>
<protein>
    <submittedName>
        <fullName evidence="1">Uncharacterized protein</fullName>
    </submittedName>
</protein>
<accession>A0A2I0TVI1</accession>
<dbReference type="EMBL" id="KZ506986">
    <property type="protein sequence ID" value="PKU37789.1"/>
    <property type="molecule type" value="Genomic_DNA"/>
</dbReference>
<organism evidence="1 2">
    <name type="scientific">Limosa lapponica baueri</name>
    <dbReference type="NCBI Taxonomy" id="1758121"/>
    <lineage>
        <taxon>Eukaryota</taxon>
        <taxon>Metazoa</taxon>
        <taxon>Chordata</taxon>
        <taxon>Craniata</taxon>
        <taxon>Vertebrata</taxon>
        <taxon>Euteleostomi</taxon>
        <taxon>Archelosauria</taxon>
        <taxon>Archosauria</taxon>
        <taxon>Dinosauria</taxon>
        <taxon>Saurischia</taxon>
        <taxon>Theropoda</taxon>
        <taxon>Coelurosauria</taxon>
        <taxon>Aves</taxon>
        <taxon>Neognathae</taxon>
        <taxon>Neoaves</taxon>
        <taxon>Charadriiformes</taxon>
        <taxon>Scolopacidae</taxon>
        <taxon>Limosa</taxon>
    </lineage>
</organism>
<reference evidence="2" key="2">
    <citation type="submission" date="2017-12" db="EMBL/GenBank/DDBJ databases">
        <title>Genome sequence of the Bar-tailed Godwit (Limosa lapponica baueri).</title>
        <authorList>
            <person name="Lima N.C.B."/>
            <person name="Parody-Merino A.M."/>
            <person name="Battley P.F."/>
            <person name="Fidler A.E."/>
            <person name="Prosdocimi F."/>
        </authorList>
    </citation>
    <scope>NUCLEOTIDE SEQUENCE [LARGE SCALE GENOMIC DNA]</scope>
</reference>
<dbReference type="Proteomes" id="UP000233556">
    <property type="component" value="Unassembled WGS sequence"/>
</dbReference>